<dbReference type="NCBIfam" id="TIGR01484">
    <property type="entry name" value="HAD-SF-IIB"/>
    <property type="match status" value="1"/>
</dbReference>
<dbReference type="AlphaFoldDB" id="A0A220VCW7"/>
<accession>A0A220VCW7</accession>
<comment type="cofactor">
    <cofactor evidence="1">
        <name>Mg(2+)</name>
        <dbReference type="ChEBI" id="CHEBI:18420"/>
    </cofactor>
</comment>
<dbReference type="RefSeq" id="WP_089072985.1">
    <property type="nucleotide sequence ID" value="NZ_CBCSAM010000009.1"/>
</dbReference>
<sequence>MFQIIASDLDGTLLNNAHLISEKTLQTIQKVEQQNITFSFATGRHHLDVLEIKKKFNLNSYMITSNGARIHDENNHLIYQKNLSTKVVFDILNYLNDKLADKENMIVHLYTDSGWYMDKKASTFDNHYKISNFNYQLFNFKKPPTDNIFKLLVTSENNDQETLNLIEKNLLKIFGQQCNIAFSTPTCLEIMDKEVSKGSALQYLAQKKGVCLKQTIAFGDGMNDLEMLSVAGKGLIMENAHERLKKALPNNEVIENNEVNGVANYIEKILEA</sequence>
<dbReference type="PANTHER" id="PTHR47267">
    <property type="match status" value="1"/>
</dbReference>
<evidence type="ECO:0000256" key="3">
    <source>
        <dbReference type="ARBA" id="ARBA00022801"/>
    </source>
</evidence>
<evidence type="ECO:0000256" key="1">
    <source>
        <dbReference type="ARBA" id="ARBA00001946"/>
    </source>
</evidence>
<reference evidence="6 7" key="1">
    <citation type="journal article" date="2016" name="Int. J. Syst. Evol. Microbiol.">
        <title>Paraphotobacterium marinum gen. nov., sp. nov., a member of the family Vibrionaceae, isolated from surface seawater.</title>
        <authorList>
            <person name="Huang Z."/>
            <person name="Dong C."/>
            <person name="Shao Z."/>
        </authorList>
    </citation>
    <scope>NUCLEOTIDE SEQUENCE [LARGE SCALE GENOMIC DNA]</scope>
    <source>
        <strain evidence="6 7">NSCS20N07D</strain>
    </source>
</reference>
<dbReference type="InterPro" id="IPR000150">
    <property type="entry name" value="Cof"/>
</dbReference>
<dbReference type="SFLD" id="SFLDG01140">
    <property type="entry name" value="C2.B:_Phosphomannomutase_and_P"/>
    <property type="match status" value="1"/>
</dbReference>
<dbReference type="SFLD" id="SFLDS00003">
    <property type="entry name" value="Haloacid_Dehalogenase"/>
    <property type="match status" value="1"/>
</dbReference>
<dbReference type="GO" id="GO:0016791">
    <property type="term" value="F:phosphatase activity"/>
    <property type="evidence" value="ECO:0007669"/>
    <property type="project" value="UniProtKB-ARBA"/>
</dbReference>
<dbReference type="KEGG" id="pmai:CF386_02940"/>
<evidence type="ECO:0000313" key="6">
    <source>
        <dbReference type="EMBL" id="ASK78076.1"/>
    </source>
</evidence>
<dbReference type="PROSITE" id="PS01229">
    <property type="entry name" value="COF_2"/>
    <property type="match status" value="1"/>
</dbReference>
<keyword evidence="4" id="KW-0460">Magnesium</keyword>
<keyword evidence="2" id="KW-0479">Metal-binding</keyword>
<comment type="similarity">
    <text evidence="5">Belongs to the HAD-like hydrolase superfamily. Cof family.</text>
</comment>
<keyword evidence="3" id="KW-0378">Hydrolase</keyword>
<dbReference type="Gene3D" id="3.40.50.1000">
    <property type="entry name" value="HAD superfamily/HAD-like"/>
    <property type="match status" value="1"/>
</dbReference>
<gene>
    <name evidence="6" type="ORF">CF386_02940</name>
</gene>
<proteinExistence type="inferred from homology"/>
<dbReference type="Pfam" id="PF08282">
    <property type="entry name" value="Hydrolase_3"/>
    <property type="match status" value="1"/>
</dbReference>
<dbReference type="SFLD" id="SFLDG01144">
    <property type="entry name" value="C2.B.4:_PGP_Like"/>
    <property type="match status" value="1"/>
</dbReference>
<evidence type="ECO:0000256" key="2">
    <source>
        <dbReference type="ARBA" id="ARBA00022723"/>
    </source>
</evidence>
<evidence type="ECO:0000256" key="4">
    <source>
        <dbReference type="ARBA" id="ARBA00022842"/>
    </source>
</evidence>
<evidence type="ECO:0000313" key="7">
    <source>
        <dbReference type="Proteomes" id="UP000242175"/>
    </source>
</evidence>
<dbReference type="PANTHER" id="PTHR47267:SF4">
    <property type="entry name" value="PYRIDOXAL PHOSPHATE PHOSPHATASE YIGL"/>
    <property type="match status" value="1"/>
</dbReference>
<dbReference type="GO" id="GO:0000287">
    <property type="term" value="F:magnesium ion binding"/>
    <property type="evidence" value="ECO:0007669"/>
    <property type="project" value="UniProtKB-ARBA"/>
</dbReference>
<keyword evidence="7" id="KW-1185">Reference proteome</keyword>
<dbReference type="InterPro" id="IPR036412">
    <property type="entry name" value="HAD-like_sf"/>
</dbReference>
<protein>
    <submittedName>
        <fullName evidence="6">Sugar/pyridoxal phosphate phosphatase YigL</fullName>
    </submittedName>
</protein>
<dbReference type="EMBL" id="CP022355">
    <property type="protein sequence ID" value="ASK78076.1"/>
    <property type="molecule type" value="Genomic_DNA"/>
</dbReference>
<dbReference type="InterPro" id="IPR023214">
    <property type="entry name" value="HAD_sf"/>
</dbReference>
<dbReference type="NCBIfam" id="TIGR00099">
    <property type="entry name" value="Cof-subfamily"/>
    <property type="match status" value="1"/>
</dbReference>
<organism evidence="6 7">
    <name type="scientific">Paraphotobacterium marinum</name>
    <dbReference type="NCBI Taxonomy" id="1755811"/>
    <lineage>
        <taxon>Bacteria</taxon>
        <taxon>Pseudomonadati</taxon>
        <taxon>Pseudomonadota</taxon>
        <taxon>Gammaproteobacteria</taxon>
        <taxon>Vibrionales</taxon>
        <taxon>Vibrionaceae</taxon>
        <taxon>Paraphotobacterium</taxon>
    </lineage>
</organism>
<name>A0A220VCW7_9GAMM</name>
<dbReference type="OrthoDB" id="5498330at2"/>
<dbReference type="Gene3D" id="3.30.1240.10">
    <property type="match status" value="1"/>
</dbReference>
<dbReference type="InterPro" id="IPR006379">
    <property type="entry name" value="HAD-SF_hydro_IIB"/>
</dbReference>
<dbReference type="CDD" id="cd07516">
    <property type="entry name" value="HAD_Pase"/>
    <property type="match status" value="1"/>
</dbReference>
<evidence type="ECO:0000256" key="5">
    <source>
        <dbReference type="ARBA" id="ARBA00034778"/>
    </source>
</evidence>
<dbReference type="SUPFAM" id="SSF56784">
    <property type="entry name" value="HAD-like"/>
    <property type="match status" value="1"/>
</dbReference>
<dbReference type="Proteomes" id="UP000242175">
    <property type="component" value="Chromosome large"/>
</dbReference>
<dbReference type="PROSITE" id="PS01228">
    <property type="entry name" value="COF_1"/>
    <property type="match status" value="1"/>
</dbReference>